<dbReference type="EC" id="2.7.1.158" evidence="2 8"/>
<dbReference type="GO" id="GO:0035299">
    <property type="term" value="F:inositol-1,3,4,5,6-pentakisphosphate 2-kinase activity"/>
    <property type="evidence" value="ECO:0007669"/>
    <property type="project" value="UniProtKB-EC"/>
</dbReference>
<evidence type="ECO:0000256" key="7">
    <source>
        <dbReference type="ARBA" id="ARBA00022840"/>
    </source>
</evidence>
<comment type="caution">
    <text evidence="10">The sequence shown here is derived from an EMBL/GenBank/DDBJ whole genome shotgun (WGS) entry which is preliminary data.</text>
</comment>
<evidence type="ECO:0000313" key="11">
    <source>
        <dbReference type="Proteomes" id="UP000559256"/>
    </source>
</evidence>
<feature type="region of interest" description="Disordered" evidence="9">
    <location>
        <begin position="243"/>
        <end position="268"/>
    </location>
</feature>
<sequence>MATGNNDITSTHPTDWKYVSEGGATIVFSYVGPSDSSRAKNTAFQGMVLRLRKVPSVPLGVRFDSDSSSFSEDEDDEEDDEDEPDDPSIAFQKQCMARLVPNAHLPQLESIIVRSPPGRSYTSDAIIEEKLDGQDALQDTHDHDEHHHRHHHHKHLTDGSAWLRALAATHDELRPQTRRALGGIDFKRRKGVLATDLVGGHGMSVEIKPKWSFLPNPAHLSAEFKPIKTKTCRFCMHTHMRTQEATSKESVQTEDVEEQKPSSGRHAAPPAVGYCPLDLFSPRSDRVRYAVHALYDAWIASEGKANNLKVFVRGKGVKVSGRKLIFHNPPSELEEDQIRTAFADSLLPLLTQTPVLQLLNRLQRTLDMLDVEGLVKVWEKWCRSSGHVGENELGAGCEEPTLEEWGSFIDSYLHELGLDEQSGKGPAESVNGKAKHAELPDVQTEEEMRFYLLAYLLSATFKDCSIIVRVPLLGSDMSEMEDANLDSRMITLIDLDPKSMTRLKKWEALDREIVSTYGQLREEERTACIDDWN</sequence>
<dbReference type="PANTHER" id="PTHR14456:SF2">
    <property type="entry name" value="INOSITOL-PENTAKISPHOSPHATE 2-KINASE"/>
    <property type="match status" value="1"/>
</dbReference>
<evidence type="ECO:0000256" key="6">
    <source>
        <dbReference type="ARBA" id="ARBA00022777"/>
    </source>
</evidence>
<comment type="catalytic activity">
    <reaction evidence="1 8">
        <text>1D-myo-inositol 1,3,4,5,6-pentakisphosphate + ATP = 1D-myo-inositol hexakisphosphate + ADP + H(+)</text>
        <dbReference type="Rhea" id="RHEA:20313"/>
        <dbReference type="ChEBI" id="CHEBI:15378"/>
        <dbReference type="ChEBI" id="CHEBI:30616"/>
        <dbReference type="ChEBI" id="CHEBI:57733"/>
        <dbReference type="ChEBI" id="CHEBI:58130"/>
        <dbReference type="ChEBI" id="CHEBI:456216"/>
        <dbReference type="EC" id="2.7.1.158"/>
    </reaction>
</comment>
<dbReference type="GO" id="GO:0032958">
    <property type="term" value="P:inositol phosphate biosynthetic process"/>
    <property type="evidence" value="ECO:0007669"/>
    <property type="project" value="TreeGrafter"/>
</dbReference>
<evidence type="ECO:0000256" key="2">
    <source>
        <dbReference type="ARBA" id="ARBA00012023"/>
    </source>
</evidence>
<dbReference type="EMBL" id="JAACJM010000003">
    <property type="protein sequence ID" value="KAF5373540.1"/>
    <property type="molecule type" value="Genomic_DNA"/>
</dbReference>
<dbReference type="AlphaFoldDB" id="A0A8H5GYY3"/>
<evidence type="ECO:0000256" key="8">
    <source>
        <dbReference type="RuleBase" id="RU364126"/>
    </source>
</evidence>
<dbReference type="OrthoDB" id="272370at2759"/>
<evidence type="ECO:0000256" key="5">
    <source>
        <dbReference type="ARBA" id="ARBA00022741"/>
    </source>
</evidence>
<dbReference type="InterPro" id="IPR009286">
    <property type="entry name" value="Ins_P5_2-kin"/>
</dbReference>
<evidence type="ECO:0000256" key="3">
    <source>
        <dbReference type="ARBA" id="ARBA00014846"/>
    </source>
</evidence>
<reference evidence="10 11" key="1">
    <citation type="journal article" date="2020" name="ISME J.">
        <title>Uncovering the hidden diversity of litter-decomposition mechanisms in mushroom-forming fungi.</title>
        <authorList>
            <person name="Floudas D."/>
            <person name="Bentzer J."/>
            <person name="Ahren D."/>
            <person name="Johansson T."/>
            <person name="Persson P."/>
            <person name="Tunlid A."/>
        </authorList>
    </citation>
    <scope>NUCLEOTIDE SEQUENCE [LARGE SCALE GENOMIC DNA]</scope>
    <source>
        <strain evidence="10 11">CBS 291.85</strain>
    </source>
</reference>
<dbReference type="GO" id="GO:0005524">
    <property type="term" value="F:ATP binding"/>
    <property type="evidence" value="ECO:0007669"/>
    <property type="project" value="UniProtKB-KW"/>
</dbReference>
<dbReference type="Proteomes" id="UP000559256">
    <property type="component" value="Unassembled WGS sequence"/>
</dbReference>
<comment type="domain">
    <text evidence="8">The EXKPK motif is conserved in inositol-pentakisphosphate 2-kinases of both family 1 and 2.</text>
</comment>
<keyword evidence="7 8" id="KW-0067">ATP-binding</keyword>
<protein>
    <recommendedName>
        <fullName evidence="3 8">Inositol-pentakisphosphate 2-kinase</fullName>
        <ecNumber evidence="2 8">2.7.1.158</ecNumber>
    </recommendedName>
</protein>
<keyword evidence="6 8" id="KW-0418">Kinase</keyword>
<organism evidence="10 11">
    <name type="scientific">Tetrapyrgos nigripes</name>
    <dbReference type="NCBI Taxonomy" id="182062"/>
    <lineage>
        <taxon>Eukaryota</taxon>
        <taxon>Fungi</taxon>
        <taxon>Dikarya</taxon>
        <taxon>Basidiomycota</taxon>
        <taxon>Agaricomycotina</taxon>
        <taxon>Agaricomycetes</taxon>
        <taxon>Agaricomycetidae</taxon>
        <taxon>Agaricales</taxon>
        <taxon>Marasmiineae</taxon>
        <taxon>Marasmiaceae</taxon>
        <taxon>Tetrapyrgos</taxon>
    </lineage>
</organism>
<accession>A0A8H5GYY3</accession>
<feature type="compositionally biased region" description="Acidic residues" evidence="9">
    <location>
        <begin position="71"/>
        <end position="86"/>
    </location>
</feature>
<dbReference type="Pfam" id="PF06090">
    <property type="entry name" value="Ins_P5_2-kin"/>
    <property type="match status" value="1"/>
</dbReference>
<dbReference type="PANTHER" id="PTHR14456">
    <property type="entry name" value="INOSITOL POLYPHOSPHATE KINASE 1"/>
    <property type="match status" value="1"/>
</dbReference>
<keyword evidence="5 8" id="KW-0547">Nucleotide-binding</keyword>
<keyword evidence="4 8" id="KW-0808">Transferase</keyword>
<name>A0A8H5GYY3_9AGAR</name>
<feature type="region of interest" description="Disordered" evidence="9">
    <location>
        <begin position="62"/>
        <end position="88"/>
    </location>
</feature>
<evidence type="ECO:0000256" key="1">
    <source>
        <dbReference type="ARBA" id="ARBA00001774"/>
    </source>
</evidence>
<gene>
    <name evidence="10" type="ORF">D9758_000900</name>
</gene>
<dbReference type="GO" id="GO:0005634">
    <property type="term" value="C:nucleus"/>
    <property type="evidence" value="ECO:0007669"/>
    <property type="project" value="TreeGrafter"/>
</dbReference>
<proteinExistence type="predicted"/>
<comment type="function">
    <text evidence="8">Phosphorylates Ins(1,3,4,5,6)P5 at position 2 to form Ins(1,2,3,4,5,6)P6 (InsP6 or phytate).</text>
</comment>
<evidence type="ECO:0000256" key="9">
    <source>
        <dbReference type="SAM" id="MobiDB-lite"/>
    </source>
</evidence>
<evidence type="ECO:0000313" key="10">
    <source>
        <dbReference type="EMBL" id="KAF5373540.1"/>
    </source>
</evidence>
<dbReference type="InterPro" id="IPR043001">
    <property type="entry name" value="IP5_2-K_N_lobe"/>
</dbReference>
<evidence type="ECO:0000256" key="4">
    <source>
        <dbReference type="ARBA" id="ARBA00022679"/>
    </source>
</evidence>
<keyword evidence="11" id="KW-1185">Reference proteome</keyword>
<dbReference type="Gene3D" id="3.30.200.110">
    <property type="entry name" value="Inositol-pentakisphosphate 2-kinase, N-lobe"/>
    <property type="match status" value="1"/>
</dbReference>